<protein>
    <submittedName>
        <fullName evidence="1">Uncharacterized protein</fullName>
    </submittedName>
</protein>
<name>A0A3M6VMN8_9STRA</name>
<proteinExistence type="predicted"/>
<dbReference type="EMBL" id="QLLG01000154">
    <property type="protein sequence ID" value="RMX67989.1"/>
    <property type="molecule type" value="Genomic_DNA"/>
</dbReference>
<organism evidence="1 2">
    <name type="scientific">Peronospora effusa</name>
    <dbReference type="NCBI Taxonomy" id="542832"/>
    <lineage>
        <taxon>Eukaryota</taxon>
        <taxon>Sar</taxon>
        <taxon>Stramenopiles</taxon>
        <taxon>Oomycota</taxon>
        <taxon>Peronosporomycetes</taxon>
        <taxon>Peronosporales</taxon>
        <taxon>Peronosporaceae</taxon>
        <taxon>Peronospora</taxon>
    </lineage>
</organism>
<dbReference type="Proteomes" id="UP000282087">
    <property type="component" value="Unassembled WGS sequence"/>
</dbReference>
<accession>A0A3M6VMN8</accession>
<sequence>MAPEKPVAYVGRRENLSMLAAGNFLLVDSVLLRAQNTKPLTVVSSPVFTRPYKIPMRPKLYGM</sequence>
<reference evidence="1 2" key="1">
    <citation type="submission" date="2018-06" db="EMBL/GenBank/DDBJ databases">
        <title>Comparative genomics of downy mildews reveals potential adaptations to biotrophy.</title>
        <authorList>
            <person name="Fletcher K."/>
            <person name="Klosterman S.J."/>
            <person name="Derevnina L."/>
            <person name="Martin F."/>
            <person name="Koike S."/>
            <person name="Reyes Chin-Wo S."/>
            <person name="Mou B."/>
            <person name="Michelmore R."/>
        </authorList>
    </citation>
    <scope>NUCLEOTIDE SEQUENCE [LARGE SCALE GENOMIC DNA]</scope>
    <source>
        <strain evidence="1 2">R14</strain>
    </source>
</reference>
<comment type="caution">
    <text evidence="1">The sequence shown here is derived from an EMBL/GenBank/DDBJ whole genome shotgun (WGS) entry which is preliminary data.</text>
</comment>
<keyword evidence="2" id="KW-1185">Reference proteome</keyword>
<gene>
    <name evidence="1" type="ORF">DD238_000139</name>
</gene>
<evidence type="ECO:0000313" key="1">
    <source>
        <dbReference type="EMBL" id="RMX67989.1"/>
    </source>
</evidence>
<dbReference type="AlphaFoldDB" id="A0A3M6VMN8"/>
<evidence type="ECO:0000313" key="2">
    <source>
        <dbReference type="Proteomes" id="UP000282087"/>
    </source>
</evidence>